<dbReference type="GO" id="GO:0016998">
    <property type="term" value="P:cell wall macromolecule catabolic process"/>
    <property type="evidence" value="ECO:0007669"/>
    <property type="project" value="InterPro"/>
</dbReference>
<dbReference type="Gene3D" id="1.10.530.10">
    <property type="match status" value="1"/>
</dbReference>
<protein>
    <submittedName>
        <fullName evidence="2">Glycoside hydrolase family 19</fullName>
    </submittedName>
</protein>
<organism evidence="2 3">
    <name type="scientific">Candidatus Methylumidiphilus alinenensis</name>
    <dbReference type="NCBI Taxonomy" id="2202197"/>
    <lineage>
        <taxon>Bacteria</taxon>
        <taxon>Pseudomonadati</taxon>
        <taxon>Pseudomonadota</taxon>
        <taxon>Gammaproteobacteria</taxon>
        <taxon>Methylococcales</taxon>
        <taxon>Candidatus Methylumidiphilus</taxon>
    </lineage>
</organism>
<dbReference type="AlphaFoldDB" id="A0A2W4QLI8"/>
<accession>A0A2W4QLI8</accession>
<evidence type="ECO:0000313" key="2">
    <source>
        <dbReference type="EMBL" id="PZN73011.1"/>
    </source>
</evidence>
<dbReference type="EMBL" id="QJPH01000470">
    <property type="protein sequence ID" value="PZN73011.1"/>
    <property type="molecule type" value="Genomic_DNA"/>
</dbReference>
<feature type="domain" description="Glycoside hydrolase family 19 catalytic" evidence="1">
    <location>
        <begin position="34"/>
        <end position="166"/>
    </location>
</feature>
<dbReference type="PANTHER" id="PTHR34408">
    <property type="entry name" value="FAMILY PROTEIN, PUTATIVE-RELATED"/>
    <property type="match status" value="1"/>
</dbReference>
<evidence type="ECO:0000259" key="1">
    <source>
        <dbReference type="Pfam" id="PF00182"/>
    </source>
</evidence>
<gene>
    <name evidence="2" type="ORF">DM484_23480</name>
</gene>
<dbReference type="InterPro" id="IPR000726">
    <property type="entry name" value="Glyco_hydro_19_cat"/>
</dbReference>
<sequence>MAISPTCKPEVAEGLAQCLPAVLEKYAISTPLRVAHFLAQTAHESEGFTHFVENLDYSASGLENTFPKEFRTVKVADYARNPEKIANRVYANRMGNGDEASGDGWKFRGRGMIQLTGLENYGAFSKHSGKDAIQDPDLFSTVAGAAESAAWYWLERDINKPADEDDVVMVTKLINGGTLGLDERKHLLEIAKRVVKEMFS</sequence>
<dbReference type="Pfam" id="PF00182">
    <property type="entry name" value="Glyco_hydro_19"/>
    <property type="match status" value="1"/>
</dbReference>
<proteinExistence type="predicted"/>
<keyword evidence="2" id="KW-0378">Hydrolase</keyword>
<dbReference type="Proteomes" id="UP000249396">
    <property type="component" value="Unassembled WGS sequence"/>
</dbReference>
<evidence type="ECO:0000313" key="3">
    <source>
        <dbReference type="Proteomes" id="UP000249396"/>
    </source>
</evidence>
<comment type="caution">
    <text evidence="2">The sequence shown here is derived from an EMBL/GenBank/DDBJ whole genome shotgun (WGS) entry which is preliminary data.</text>
</comment>
<dbReference type="SUPFAM" id="SSF53955">
    <property type="entry name" value="Lysozyme-like"/>
    <property type="match status" value="1"/>
</dbReference>
<dbReference type="InterPro" id="IPR023346">
    <property type="entry name" value="Lysozyme-like_dom_sf"/>
</dbReference>
<name>A0A2W4QLI8_9GAMM</name>
<dbReference type="GO" id="GO:0004568">
    <property type="term" value="F:chitinase activity"/>
    <property type="evidence" value="ECO:0007669"/>
    <property type="project" value="InterPro"/>
</dbReference>
<dbReference type="GO" id="GO:0006032">
    <property type="term" value="P:chitin catabolic process"/>
    <property type="evidence" value="ECO:0007669"/>
    <property type="project" value="InterPro"/>
</dbReference>
<dbReference type="InterPro" id="IPR052354">
    <property type="entry name" value="Cell_Wall_Dynamics_Protein"/>
</dbReference>
<dbReference type="PANTHER" id="PTHR34408:SF1">
    <property type="entry name" value="GLYCOSYL HYDROLASE FAMILY 19 DOMAIN-CONTAINING PROTEIN HI_1415"/>
    <property type="match status" value="1"/>
</dbReference>
<reference evidence="2 3" key="1">
    <citation type="journal article" date="2018" name="Aquat. Microb. Ecol.">
        <title>Gammaproteobacterial methanotrophs dominate.</title>
        <authorList>
            <person name="Rissanen A.J."/>
            <person name="Saarenheimo J."/>
            <person name="Tiirola M."/>
            <person name="Peura S."/>
            <person name="Aalto S.L."/>
            <person name="Karvinen A."/>
            <person name="Nykanen H."/>
        </authorList>
    </citation>
    <scope>NUCLEOTIDE SEQUENCE [LARGE SCALE GENOMIC DNA]</scope>
    <source>
        <strain evidence="2">AMbin10</strain>
    </source>
</reference>